<proteinExistence type="predicted"/>
<keyword evidence="2" id="KW-1185">Reference proteome</keyword>
<protein>
    <submittedName>
        <fullName evidence="1">Uncharacterized protein</fullName>
    </submittedName>
</protein>
<gene>
    <name evidence="1" type="ordered locus">swp_0452</name>
</gene>
<dbReference type="HOGENOM" id="CLU_3405376_0_0_6"/>
<organism evidence="1 2">
    <name type="scientific">Shewanella piezotolerans (strain WP3 / JCM 13877)</name>
    <dbReference type="NCBI Taxonomy" id="225849"/>
    <lineage>
        <taxon>Bacteria</taxon>
        <taxon>Pseudomonadati</taxon>
        <taxon>Pseudomonadota</taxon>
        <taxon>Gammaproteobacteria</taxon>
        <taxon>Alteromonadales</taxon>
        <taxon>Shewanellaceae</taxon>
        <taxon>Shewanella</taxon>
    </lineage>
</organism>
<dbReference type="EMBL" id="CP000472">
    <property type="protein sequence ID" value="ACJ27283.1"/>
    <property type="molecule type" value="Genomic_DNA"/>
</dbReference>
<accession>B8CI07</accession>
<dbReference type="STRING" id="225849.swp_0452"/>
<reference evidence="1 2" key="1">
    <citation type="journal article" date="2008" name="PLoS ONE">
        <title>Environmental adaptation: genomic analysis of the piezotolerant and psychrotolerant deep-sea iron reducing bacterium Shewanella piezotolerans WP3.</title>
        <authorList>
            <person name="Wang F."/>
            <person name="Wang J."/>
            <person name="Jian H."/>
            <person name="Zhang B."/>
            <person name="Li S."/>
            <person name="Wang F."/>
            <person name="Zeng X."/>
            <person name="Gao L."/>
            <person name="Bartlett D.H."/>
            <person name="Yu J."/>
            <person name="Hu S."/>
            <person name="Xiao X."/>
        </authorList>
    </citation>
    <scope>NUCLEOTIDE SEQUENCE [LARGE SCALE GENOMIC DNA]</scope>
    <source>
        <strain evidence="2">WP3 / JCM 13877</strain>
    </source>
</reference>
<dbReference type="KEGG" id="swp:swp_0452"/>
<evidence type="ECO:0000313" key="1">
    <source>
        <dbReference type="EMBL" id="ACJ27283.1"/>
    </source>
</evidence>
<dbReference type="Proteomes" id="UP000000753">
    <property type="component" value="Chromosome"/>
</dbReference>
<evidence type="ECO:0000313" key="2">
    <source>
        <dbReference type="Proteomes" id="UP000000753"/>
    </source>
</evidence>
<sequence>MNYGDCKSSSRIAESFIYHYVMDLSISQWI</sequence>
<dbReference type="AlphaFoldDB" id="B8CI07"/>
<name>B8CI07_SHEPW</name>